<dbReference type="Proteomes" id="UP000260780">
    <property type="component" value="Unassembled WGS sequence"/>
</dbReference>
<dbReference type="EMBL" id="QSTF01000059">
    <property type="protein sequence ID" value="RGM35040.1"/>
    <property type="molecule type" value="Genomic_DNA"/>
</dbReference>
<comment type="caution">
    <text evidence="1">The sequence shown here is derived from an EMBL/GenBank/DDBJ whole genome shotgun (WGS) entry which is preliminary data.</text>
</comment>
<gene>
    <name evidence="1" type="ORF">DXC17_15530</name>
</gene>
<proteinExistence type="predicted"/>
<protein>
    <submittedName>
        <fullName evidence="1">Uncharacterized protein</fullName>
    </submittedName>
</protein>
<name>A0A3E4VYP9_9BACT</name>
<reference evidence="1 2" key="1">
    <citation type="submission" date="2018-08" db="EMBL/GenBank/DDBJ databases">
        <title>A genome reference for cultivated species of the human gut microbiota.</title>
        <authorList>
            <person name="Zou Y."/>
            <person name="Xue W."/>
            <person name="Luo G."/>
        </authorList>
    </citation>
    <scope>NUCLEOTIDE SEQUENCE [LARGE SCALE GENOMIC DNA]</scope>
    <source>
        <strain evidence="1 2">OM08-14</strain>
    </source>
</reference>
<dbReference type="AlphaFoldDB" id="A0A3E4VYP9"/>
<evidence type="ECO:0000313" key="1">
    <source>
        <dbReference type="EMBL" id="RGM35040.1"/>
    </source>
</evidence>
<organism evidence="1 2">
    <name type="scientific">Phocaeicola plebeius</name>
    <dbReference type="NCBI Taxonomy" id="310297"/>
    <lineage>
        <taxon>Bacteria</taxon>
        <taxon>Pseudomonadati</taxon>
        <taxon>Bacteroidota</taxon>
        <taxon>Bacteroidia</taxon>
        <taxon>Bacteroidales</taxon>
        <taxon>Bacteroidaceae</taxon>
        <taxon>Phocaeicola</taxon>
    </lineage>
</organism>
<evidence type="ECO:0000313" key="2">
    <source>
        <dbReference type="Proteomes" id="UP000260780"/>
    </source>
</evidence>
<sequence>MENEDNSRTARILYERGNYKNVPPFQDIKLLCSAIGPIDRKYSYLWRINGVVKKTQKNIVEVTLSNDYCGKQQTLNVDLQPISINENFSTVKQTVKEEIGEGDINAVPFKFVPFCSSIMIRDFYFYDEQSKIKLSSSSVINVNYPVLAVAEIAGSNGHILNGYFKVYINGRPKKTLATNLPLVDKNRMVFSIWFTPYEIPVGSVAKIEVELFIFLPYQRITRKLQLNVKNDFTYDPNDIKGEVQPVLVGNNSIRESNYKPCKYTGINVKYPSKDKDGKKVTKELEVFNESKNCQYSGIVNIIGGKCPIVIMLIGKETVSCILSENINHDKHLMSIIEFDSEKTSQNAQLIGSIIQWNLKYNYGDTVISLIGKVFDGNISEIAMNSLYSYIWPIRDSLIQSNQIQLATCRHLKIVNMRLFPDIIWELKIGLKFAKYDAVEGKNQEGRAYEELIKKKQQAGYSKWYTIKYGKTQSEFFLELTCTYDDDSQKFEIGKKIEKNIRDYLGVILKAKKMADDILSYVKGIDAKKAPIEFDIQFPIFDASLKWNLVERQNNKIGINGEFTIKANPLIGGLFTIDLFRCGARTIPLLAFIDKIVNQSYKSKYIDYEGEIRLDLKFDGSLILNLTNVIFKTNPFEISLKKSNMKGRFGVLLIAEIGVGLKVYVIKSKATTKLEANATADAYFSGTITPGVDMKGLFVTPEVAFTGLHATVELSAEFGLETGMINMNKKEKIKPDEFEIIPPSKPLKFSPQYIIS</sequence>
<dbReference type="GeneID" id="86051206"/>
<accession>A0A3E4VYP9</accession>
<dbReference type="RefSeq" id="WP_009127050.1">
    <property type="nucleotide sequence ID" value="NZ_JAHYZL010000034.1"/>
</dbReference>